<keyword evidence="3" id="KW-0547">Nucleotide-binding</keyword>
<organism evidence="6">
    <name type="scientific">Ignisphaera aggregans</name>
    <dbReference type="NCBI Taxonomy" id="334771"/>
    <lineage>
        <taxon>Archaea</taxon>
        <taxon>Thermoproteota</taxon>
        <taxon>Thermoprotei</taxon>
        <taxon>Desulfurococcales</taxon>
        <taxon>Desulfurococcaceae</taxon>
        <taxon>Ignisphaera</taxon>
    </lineage>
</organism>
<protein>
    <submittedName>
        <fullName evidence="6">ABC transporter ATP-binding protein</fullName>
    </submittedName>
</protein>
<dbReference type="InterPro" id="IPR050763">
    <property type="entry name" value="ABC_transporter_ATP-binding"/>
</dbReference>
<dbReference type="InterPro" id="IPR003593">
    <property type="entry name" value="AAA+_ATPase"/>
</dbReference>
<evidence type="ECO:0000256" key="4">
    <source>
        <dbReference type="ARBA" id="ARBA00022840"/>
    </source>
</evidence>
<evidence type="ECO:0000313" key="6">
    <source>
        <dbReference type="EMBL" id="HHQ50710.1"/>
    </source>
</evidence>
<dbReference type="Gene3D" id="3.40.50.300">
    <property type="entry name" value="P-loop containing nucleotide triphosphate hydrolases"/>
    <property type="match status" value="1"/>
</dbReference>
<evidence type="ECO:0000256" key="2">
    <source>
        <dbReference type="ARBA" id="ARBA00022448"/>
    </source>
</evidence>
<dbReference type="PANTHER" id="PTHR42711:SF5">
    <property type="entry name" value="ABC TRANSPORTER ATP-BINDING PROTEIN NATA"/>
    <property type="match status" value="1"/>
</dbReference>
<dbReference type="GO" id="GO:0005524">
    <property type="term" value="F:ATP binding"/>
    <property type="evidence" value="ECO:0007669"/>
    <property type="project" value="UniProtKB-KW"/>
</dbReference>
<gene>
    <name evidence="6" type="ORF">ENM66_05105</name>
</gene>
<sequence>MHAVEAIELSKRFESVWAVKNITFSVGERAIAVLAGPNGAGKTTTVRMLTTVLSPSKGFARVMGFDVVKEFREVRKRIAYLPQDYGAMGDVTPYEFIAYTLMMRGFSYFVAKKEARRWIELLGLEQIAKRRSWVLSGGERRKMLVAATLASHADVVFLDEPTTGLDVESRYSILKVIRDASKELGSTILLTTHMLEEVQLIADHVVFINSGEVVAQGGPGALLSKLPYRYRVVLEGVDKGCLGNKHIDLGEKVITWVKSVEEAKHVAEVCKPSAYSTKDVFLEDVYLYIVGEKK</sequence>
<reference evidence="6" key="1">
    <citation type="journal article" date="2020" name="mSystems">
        <title>Genome- and Community-Level Interaction Insights into Carbon Utilization and Element Cycling Functions of Hydrothermarchaeota in Hydrothermal Sediment.</title>
        <authorList>
            <person name="Zhou Z."/>
            <person name="Liu Y."/>
            <person name="Xu W."/>
            <person name="Pan J."/>
            <person name="Luo Z.H."/>
            <person name="Li M."/>
        </authorList>
    </citation>
    <scope>NUCLEOTIDE SEQUENCE [LARGE SCALE GENOMIC DNA]</scope>
    <source>
        <strain evidence="6">SpSt-1105</strain>
    </source>
</reference>
<dbReference type="PROSITE" id="PS50893">
    <property type="entry name" value="ABC_TRANSPORTER_2"/>
    <property type="match status" value="1"/>
</dbReference>
<dbReference type="GO" id="GO:0016887">
    <property type="term" value="F:ATP hydrolysis activity"/>
    <property type="evidence" value="ECO:0007669"/>
    <property type="project" value="InterPro"/>
</dbReference>
<comment type="similarity">
    <text evidence="1">Belongs to the ABC transporter superfamily.</text>
</comment>
<dbReference type="SUPFAM" id="SSF52540">
    <property type="entry name" value="P-loop containing nucleoside triphosphate hydrolases"/>
    <property type="match status" value="1"/>
</dbReference>
<evidence type="ECO:0000256" key="1">
    <source>
        <dbReference type="ARBA" id="ARBA00005417"/>
    </source>
</evidence>
<dbReference type="InterPro" id="IPR017871">
    <property type="entry name" value="ABC_transporter-like_CS"/>
</dbReference>
<evidence type="ECO:0000256" key="3">
    <source>
        <dbReference type="ARBA" id="ARBA00022741"/>
    </source>
</evidence>
<feature type="domain" description="ABC transporter" evidence="5">
    <location>
        <begin position="4"/>
        <end position="235"/>
    </location>
</feature>
<dbReference type="InterPro" id="IPR003439">
    <property type="entry name" value="ABC_transporter-like_ATP-bd"/>
</dbReference>
<proteinExistence type="inferred from homology"/>
<keyword evidence="2" id="KW-0813">Transport</keyword>
<dbReference type="Pfam" id="PF00005">
    <property type="entry name" value="ABC_tran"/>
    <property type="match status" value="1"/>
</dbReference>
<dbReference type="SMART" id="SM00382">
    <property type="entry name" value="AAA"/>
    <property type="match status" value="1"/>
</dbReference>
<dbReference type="EMBL" id="DRYQ01000076">
    <property type="protein sequence ID" value="HHQ50710.1"/>
    <property type="molecule type" value="Genomic_DNA"/>
</dbReference>
<dbReference type="PANTHER" id="PTHR42711">
    <property type="entry name" value="ABC TRANSPORTER ATP-BINDING PROTEIN"/>
    <property type="match status" value="1"/>
</dbReference>
<dbReference type="AlphaFoldDB" id="A0A7J3Z7G7"/>
<keyword evidence="4 6" id="KW-0067">ATP-binding</keyword>
<name>A0A7J3Z7G7_9CREN</name>
<accession>A0A7J3Z7G7</accession>
<evidence type="ECO:0000259" key="5">
    <source>
        <dbReference type="PROSITE" id="PS50893"/>
    </source>
</evidence>
<dbReference type="PROSITE" id="PS00211">
    <property type="entry name" value="ABC_TRANSPORTER_1"/>
    <property type="match status" value="1"/>
</dbReference>
<dbReference type="InterPro" id="IPR027417">
    <property type="entry name" value="P-loop_NTPase"/>
</dbReference>
<comment type="caution">
    <text evidence="6">The sequence shown here is derived from an EMBL/GenBank/DDBJ whole genome shotgun (WGS) entry which is preliminary data.</text>
</comment>